<evidence type="ECO:0000256" key="6">
    <source>
        <dbReference type="SAM" id="Phobius"/>
    </source>
</evidence>
<dbReference type="Pfam" id="PF07690">
    <property type="entry name" value="MFS_1"/>
    <property type="match status" value="1"/>
</dbReference>
<feature type="region of interest" description="Disordered" evidence="5">
    <location>
        <begin position="12"/>
        <end position="32"/>
    </location>
</feature>
<evidence type="ECO:0000313" key="7">
    <source>
        <dbReference type="EMBL" id="TRY73356.1"/>
    </source>
</evidence>
<dbReference type="GO" id="GO:0022857">
    <property type="term" value="F:transmembrane transporter activity"/>
    <property type="evidence" value="ECO:0007669"/>
    <property type="project" value="InterPro"/>
</dbReference>
<evidence type="ECO:0000256" key="4">
    <source>
        <dbReference type="ARBA" id="ARBA00023136"/>
    </source>
</evidence>
<feature type="transmembrane region" description="Helical" evidence="6">
    <location>
        <begin position="395"/>
        <end position="413"/>
    </location>
</feature>
<dbReference type="OMA" id="AVWHIRL"/>
<keyword evidence="8" id="KW-1185">Reference proteome</keyword>
<accession>A0A553P6P5</accession>
<dbReference type="EMBL" id="VCGU01000007">
    <property type="protein sequence ID" value="TRY73356.1"/>
    <property type="molecule type" value="Genomic_DNA"/>
</dbReference>
<feature type="transmembrane region" description="Helical" evidence="6">
    <location>
        <begin position="165"/>
        <end position="189"/>
    </location>
</feature>
<proteinExistence type="predicted"/>
<dbReference type="AlphaFoldDB" id="A0A553P6P5"/>
<feature type="transmembrane region" description="Helical" evidence="6">
    <location>
        <begin position="136"/>
        <end position="153"/>
    </location>
</feature>
<keyword evidence="4 6" id="KW-0472">Membrane</keyword>
<reference evidence="7 8" key="1">
    <citation type="journal article" date="2018" name="Nat. Ecol. Evol.">
        <title>Genomic signatures of mitonuclear coevolution across populations of Tigriopus californicus.</title>
        <authorList>
            <person name="Barreto F.S."/>
            <person name="Watson E.T."/>
            <person name="Lima T.G."/>
            <person name="Willett C.S."/>
            <person name="Edmands S."/>
            <person name="Li W."/>
            <person name="Burton R.S."/>
        </authorList>
    </citation>
    <scope>NUCLEOTIDE SEQUENCE [LARGE SCALE GENOMIC DNA]</scope>
    <source>
        <strain evidence="7 8">San Diego</strain>
    </source>
</reference>
<dbReference type="OrthoDB" id="3026777at2759"/>
<evidence type="ECO:0000256" key="1">
    <source>
        <dbReference type="ARBA" id="ARBA00004141"/>
    </source>
</evidence>
<dbReference type="InterPro" id="IPR036259">
    <property type="entry name" value="MFS_trans_sf"/>
</dbReference>
<feature type="transmembrane region" description="Helical" evidence="6">
    <location>
        <begin position="488"/>
        <end position="510"/>
    </location>
</feature>
<sequence length="533" mass="59167">MDSEVVQDVVILDQRNDDPPNSNDESTLLDEDQSKSRRSRYLKLLAVKPVLIIYGIQYCVQGSVTTQLWLDKICYHQGYNETVCTDLTNPANEQIEAEVQKRQVTLSIIESYLAQVPGIFITLYLGPWSDQGRKPLMVLPFIGHIISGTVYLLNIWQLKTSAPEWLFLADIYVLFGGYLVLNIALNGYISDLTLPEERTTIMAVLAGLGFIVFPFAELISGQLYRFGGFFLVYGVSLGFSIVGVIYVFFIPETVMARRSLENPRSKTSASMDTPSSPPSLDDKNAMAAHLRTLNLGGKFKFIFNRGNRLVWRAIKMIFKQRDEGLRRILIFIVGIRVGASLSSNYANTLLFTERVFGWDVVQYTTYTSVFMGLFVVKTFVTTPFYSYLLGMHDAMLASIGALVGVGTSVVQGFSTQGWMFYYGAGLTVLGPMMVTSLDSLASKCVDTNEFGQMFTIFHSVTSVAGLLTSSAMSLLYQKTVESFPGASFLLSASLQAVTTVLCVTLFGVILRHEKRWGPIGATKKQDQVPVGVH</sequence>
<evidence type="ECO:0000256" key="3">
    <source>
        <dbReference type="ARBA" id="ARBA00022989"/>
    </source>
</evidence>
<evidence type="ECO:0000313" key="8">
    <source>
        <dbReference type="Proteomes" id="UP000318571"/>
    </source>
</evidence>
<feature type="transmembrane region" description="Helical" evidence="6">
    <location>
        <begin position="328"/>
        <end position="346"/>
    </location>
</feature>
<organism evidence="7 8">
    <name type="scientific">Tigriopus californicus</name>
    <name type="common">Marine copepod</name>
    <dbReference type="NCBI Taxonomy" id="6832"/>
    <lineage>
        <taxon>Eukaryota</taxon>
        <taxon>Metazoa</taxon>
        <taxon>Ecdysozoa</taxon>
        <taxon>Arthropoda</taxon>
        <taxon>Crustacea</taxon>
        <taxon>Multicrustacea</taxon>
        <taxon>Hexanauplia</taxon>
        <taxon>Copepoda</taxon>
        <taxon>Harpacticoida</taxon>
        <taxon>Harpacticidae</taxon>
        <taxon>Tigriopus</taxon>
    </lineage>
</organism>
<keyword evidence="2 6" id="KW-0812">Transmembrane</keyword>
<name>A0A553P6P5_TIGCA</name>
<feature type="transmembrane region" description="Helical" evidence="6">
    <location>
        <begin position="453"/>
        <end position="476"/>
    </location>
</feature>
<dbReference type="PANTHER" id="PTHR23507">
    <property type="entry name" value="ZGC:174356"/>
    <property type="match status" value="1"/>
</dbReference>
<dbReference type="InterPro" id="IPR011701">
    <property type="entry name" value="MFS"/>
</dbReference>
<evidence type="ECO:0008006" key="9">
    <source>
        <dbReference type="Google" id="ProtNLM"/>
    </source>
</evidence>
<feature type="transmembrane region" description="Helical" evidence="6">
    <location>
        <begin position="419"/>
        <end position="441"/>
    </location>
</feature>
<comment type="caution">
    <text evidence="7">The sequence shown here is derived from an EMBL/GenBank/DDBJ whole genome shotgun (WGS) entry which is preliminary data.</text>
</comment>
<dbReference type="SUPFAM" id="SSF103473">
    <property type="entry name" value="MFS general substrate transporter"/>
    <property type="match status" value="2"/>
</dbReference>
<dbReference type="GO" id="GO:0016020">
    <property type="term" value="C:membrane"/>
    <property type="evidence" value="ECO:0007669"/>
    <property type="project" value="UniProtKB-SubCell"/>
</dbReference>
<evidence type="ECO:0000256" key="5">
    <source>
        <dbReference type="SAM" id="MobiDB-lite"/>
    </source>
</evidence>
<keyword evidence="3 6" id="KW-1133">Transmembrane helix</keyword>
<feature type="transmembrane region" description="Helical" evidence="6">
    <location>
        <begin position="201"/>
        <end position="224"/>
    </location>
</feature>
<gene>
    <name evidence="7" type="ORF">TCAL_14639</name>
</gene>
<evidence type="ECO:0000256" key="2">
    <source>
        <dbReference type="ARBA" id="ARBA00022692"/>
    </source>
</evidence>
<protein>
    <recommendedName>
        <fullName evidence="9">Major facilitator superfamily (MFS) profile domain-containing protein</fullName>
    </recommendedName>
</protein>
<dbReference type="PANTHER" id="PTHR23507:SF1">
    <property type="entry name" value="FI18259P1-RELATED"/>
    <property type="match status" value="1"/>
</dbReference>
<dbReference type="Gene3D" id="1.20.1250.20">
    <property type="entry name" value="MFS general substrate transporter like domains"/>
    <property type="match status" value="1"/>
</dbReference>
<feature type="transmembrane region" description="Helical" evidence="6">
    <location>
        <begin position="230"/>
        <end position="249"/>
    </location>
</feature>
<dbReference type="Proteomes" id="UP000318571">
    <property type="component" value="Chromosome 3"/>
</dbReference>
<feature type="transmembrane region" description="Helical" evidence="6">
    <location>
        <begin position="366"/>
        <end position="388"/>
    </location>
</feature>
<comment type="subcellular location">
    <subcellularLocation>
        <location evidence="1">Membrane</location>
        <topology evidence="1">Multi-pass membrane protein</topology>
    </subcellularLocation>
</comment>